<name>A0A0A9FDI0_ARUDO</name>
<protein>
    <submittedName>
        <fullName evidence="1">Uncharacterized protein</fullName>
    </submittedName>
</protein>
<dbReference type="EMBL" id="GBRH01189730">
    <property type="protein sequence ID" value="JAE08166.1"/>
    <property type="molecule type" value="Transcribed_RNA"/>
</dbReference>
<evidence type="ECO:0000313" key="1">
    <source>
        <dbReference type="EMBL" id="JAE08166.1"/>
    </source>
</evidence>
<proteinExistence type="predicted"/>
<reference evidence="1" key="2">
    <citation type="journal article" date="2015" name="Data Brief">
        <title>Shoot transcriptome of the giant reed, Arundo donax.</title>
        <authorList>
            <person name="Barrero R.A."/>
            <person name="Guerrero F.D."/>
            <person name="Moolhuijzen P."/>
            <person name="Goolsby J.A."/>
            <person name="Tidwell J."/>
            <person name="Bellgard S.E."/>
            <person name="Bellgard M.I."/>
        </authorList>
    </citation>
    <scope>NUCLEOTIDE SEQUENCE</scope>
    <source>
        <tissue evidence="1">Shoot tissue taken approximately 20 cm above the soil surface</tissue>
    </source>
</reference>
<sequence>MIAKSKSCKDRNLQPELFSSTKTSNFSTSLKLLLFWVLLLAVSSGAPAGR</sequence>
<organism evidence="1">
    <name type="scientific">Arundo donax</name>
    <name type="common">Giant reed</name>
    <name type="synonym">Donax arundinaceus</name>
    <dbReference type="NCBI Taxonomy" id="35708"/>
    <lineage>
        <taxon>Eukaryota</taxon>
        <taxon>Viridiplantae</taxon>
        <taxon>Streptophyta</taxon>
        <taxon>Embryophyta</taxon>
        <taxon>Tracheophyta</taxon>
        <taxon>Spermatophyta</taxon>
        <taxon>Magnoliopsida</taxon>
        <taxon>Liliopsida</taxon>
        <taxon>Poales</taxon>
        <taxon>Poaceae</taxon>
        <taxon>PACMAD clade</taxon>
        <taxon>Arundinoideae</taxon>
        <taxon>Arundineae</taxon>
        <taxon>Arundo</taxon>
    </lineage>
</organism>
<dbReference type="AlphaFoldDB" id="A0A0A9FDI0"/>
<reference evidence="1" key="1">
    <citation type="submission" date="2014-09" db="EMBL/GenBank/DDBJ databases">
        <authorList>
            <person name="Magalhaes I.L.F."/>
            <person name="Oliveira U."/>
            <person name="Santos F.R."/>
            <person name="Vidigal T.H.D.A."/>
            <person name="Brescovit A.D."/>
            <person name="Santos A.J."/>
        </authorList>
    </citation>
    <scope>NUCLEOTIDE SEQUENCE</scope>
    <source>
        <tissue evidence="1">Shoot tissue taken approximately 20 cm above the soil surface</tissue>
    </source>
</reference>
<accession>A0A0A9FDI0</accession>